<evidence type="ECO:0000313" key="3">
    <source>
        <dbReference type="Proteomes" id="UP000516388"/>
    </source>
</evidence>
<keyword evidence="1" id="KW-0732">Signal</keyword>
<dbReference type="AlphaFoldDB" id="A0A7H1RSB4"/>
<sequence length="105" mass="11774">MKNCMRVFGFFVMLSLAFSISALKTNMVFANSPSYLPFDRLVSSDITDTDGKQIYEIHLNQAGRMVVHFNSYINGEVKVTLEDSDGNEVFHEYIEGGNSINPKNG</sequence>
<feature type="chain" id="PRO_5038731497" description="Peptidase M4" evidence="1">
    <location>
        <begin position="25"/>
        <end position="105"/>
    </location>
</feature>
<keyword evidence="3" id="KW-1185">Reference proteome</keyword>
<proteinExistence type="predicted"/>
<dbReference type="EMBL" id="CP061470">
    <property type="protein sequence ID" value="QNU17153.1"/>
    <property type="molecule type" value="Genomic_DNA"/>
</dbReference>
<reference evidence="2 3" key="1">
    <citation type="submission" date="2020-09" db="EMBL/GenBank/DDBJ databases">
        <title>Complete Geobacillus genomes through the use of hybrid genome assembly.</title>
        <authorList>
            <person name="Vera D.L."/>
            <person name="Venkateswaran K."/>
            <person name="Singh N.K."/>
            <person name="Landry K."/>
        </authorList>
    </citation>
    <scope>NUCLEOTIDE SEQUENCE [LARGE SCALE GENOMIC DNA]</scope>
    <source>
        <strain evidence="2 3">SURF-189</strain>
    </source>
</reference>
<dbReference type="KEGG" id="gza:IC807_11980"/>
<evidence type="ECO:0000256" key="1">
    <source>
        <dbReference type="SAM" id="SignalP"/>
    </source>
</evidence>
<protein>
    <recommendedName>
        <fullName evidence="4">Peptidase M4</fullName>
    </recommendedName>
</protein>
<evidence type="ECO:0000313" key="2">
    <source>
        <dbReference type="EMBL" id="QNU17153.1"/>
    </source>
</evidence>
<feature type="signal peptide" evidence="1">
    <location>
        <begin position="1"/>
        <end position="24"/>
    </location>
</feature>
<gene>
    <name evidence="2" type="ORF">IC807_11980</name>
</gene>
<evidence type="ECO:0008006" key="4">
    <source>
        <dbReference type="Google" id="ProtNLM"/>
    </source>
</evidence>
<name>A0A7H1RSB4_9BACL</name>
<dbReference type="RefSeq" id="WP_020756845.1">
    <property type="nucleotide sequence ID" value="NZ_CP061470.1"/>
</dbReference>
<dbReference type="Proteomes" id="UP000516388">
    <property type="component" value="Chromosome"/>
</dbReference>
<organism evidence="2 3">
    <name type="scientific">Geobacillus zalihae</name>
    <dbReference type="NCBI Taxonomy" id="213419"/>
    <lineage>
        <taxon>Bacteria</taxon>
        <taxon>Bacillati</taxon>
        <taxon>Bacillota</taxon>
        <taxon>Bacilli</taxon>
        <taxon>Bacillales</taxon>
        <taxon>Anoxybacillaceae</taxon>
        <taxon>Geobacillus</taxon>
    </lineage>
</organism>
<accession>A0A7H1RSB4</accession>